<proteinExistence type="predicted"/>
<dbReference type="EMBL" id="JARJCN010000061">
    <property type="protein sequence ID" value="KAJ7079229.1"/>
    <property type="molecule type" value="Genomic_DNA"/>
</dbReference>
<sequence>MEPTARASREAEGFWRSKPARLSSCAGAPLSGLLRIAGVYSSKIRLSSGVYYDPPIPSHRQIWRPPSFLPTGPLLFKPANAALQKRRGAGGSKALPLAATATITSKYHPGLLLAIPVAFLPLRLRLEGSGAAFRTPLTVTWQSSVTTTTSCSHGNEHKTRSEHLQWPLGLAIGSAARFLPQYSCFDTLHPHTRPEIGRRGNMALGLRVYACRVACAHDPRDGRAFHTPRVGALPIGPLEQGCIGQRRAASARKGCCSSSESSPTPAHSGTGGVGSATRRNRRERLYGHCEQLYADGHRLRVSGTRSGRPSGYLVVLSYHLRRPQVVTWHSQDQQQNYELLAPLQDGGHRFAEAPRSERSDSSPLQVSQALVELLRARGCGLGLCPRLALLPLASTCRPQVPTATSACSTAIPHAAVPFDHLRQDLVLREVPSTAAAKLSTGQCPRKRARRRGPKDEKKKDTGALGFWDLCNALQRLASAFTAAASPRSADGPTHVHAGGPLPTESRIPFMPTRAAATSPPLVKFLKFEIAGLPSSALASAPRGFSAKLPGLHPPSCAPSDSSQALLVAATRCSMRMWPLLDPDGATLEAATLAFVLIFGGPTQALHTWLGQRAWGPGDEHRDREASPLGIPVPTYAMGCSRIPSSAHGSTSKLCMLGG</sequence>
<evidence type="ECO:0000313" key="3">
    <source>
        <dbReference type="Proteomes" id="UP001222325"/>
    </source>
</evidence>
<feature type="region of interest" description="Disordered" evidence="1">
    <location>
        <begin position="484"/>
        <end position="506"/>
    </location>
</feature>
<evidence type="ECO:0000256" key="1">
    <source>
        <dbReference type="SAM" id="MobiDB-lite"/>
    </source>
</evidence>
<keyword evidence="3" id="KW-1185">Reference proteome</keyword>
<feature type="region of interest" description="Disordered" evidence="1">
    <location>
        <begin position="436"/>
        <end position="459"/>
    </location>
</feature>
<organism evidence="2 3">
    <name type="scientific">Mycena belliarum</name>
    <dbReference type="NCBI Taxonomy" id="1033014"/>
    <lineage>
        <taxon>Eukaryota</taxon>
        <taxon>Fungi</taxon>
        <taxon>Dikarya</taxon>
        <taxon>Basidiomycota</taxon>
        <taxon>Agaricomycotina</taxon>
        <taxon>Agaricomycetes</taxon>
        <taxon>Agaricomycetidae</taxon>
        <taxon>Agaricales</taxon>
        <taxon>Marasmiineae</taxon>
        <taxon>Mycenaceae</taxon>
        <taxon>Mycena</taxon>
    </lineage>
</organism>
<feature type="region of interest" description="Disordered" evidence="1">
    <location>
        <begin position="254"/>
        <end position="279"/>
    </location>
</feature>
<gene>
    <name evidence="2" type="ORF">B0H15DRAFT_954088</name>
</gene>
<comment type="caution">
    <text evidence="2">The sequence shown here is derived from an EMBL/GenBank/DDBJ whole genome shotgun (WGS) entry which is preliminary data.</text>
</comment>
<accession>A0AAD6TVU8</accession>
<dbReference type="AlphaFoldDB" id="A0AAD6TVU8"/>
<dbReference type="Proteomes" id="UP001222325">
    <property type="component" value="Unassembled WGS sequence"/>
</dbReference>
<name>A0AAD6TVU8_9AGAR</name>
<protein>
    <submittedName>
        <fullName evidence="2">Uncharacterized protein</fullName>
    </submittedName>
</protein>
<evidence type="ECO:0000313" key="2">
    <source>
        <dbReference type="EMBL" id="KAJ7079229.1"/>
    </source>
</evidence>
<reference evidence="2" key="1">
    <citation type="submission" date="2023-03" db="EMBL/GenBank/DDBJ databases">
        <title>Massive genome expansion in bonnet fungi (Mycena s.s.) driven by repeated elements and novel gene families across ecological guilds.</title>
        <authorList>
            <consortium name="Lawrence Berkeley National Laboratory"/>
            <person name="Harder C.B."/>
            <person name="Miyauchi S."/>
            <person name="Viragh M."/>
            <person name="Kuo A."/>
            <person name="Thoen E."/>
            <person name="Andreopoulos B."/>
            <person name="Lu D."/>
            <person name="Skrede I."/>
            <person name="Drula E."/>
            <person name="Henrissat B."/>
            <person name="Morin E."/>
            <person name="Kohler A."/>
            <person name="Barry K."/>
            <person name="LaButti K."/>
            <person name="Morin E."/>
            <person name="Salamov A."/>
            <person name="Lipzen A."/>
            <person name="Mereny Z."/>
            <person name="Hegedus B."/>
            <person name="Baldrian P."/>
            <person name="Stursova M."/>
            <person name="Weitz H."/>
            <person name="Taylor A."/>
            <person name="Grigoriev I.V."/>
            <person name="Nagy L.G."/>
            <person name="Martin F."/>
            <person name="Kauserud H."/>
        </authorList>
    </citation>
    <scope>NUCLEOTIDE SEQUENCE</scope>
    <source>
        <strain evidence="2">CBHHK173m</strain>
    </source>
</reference>